<keyword evidence="5" id="KW-0804">Transcription</keyword>
<dbReference type="PRINTS" id="PR00038">
    <property type="entry name" value="HTHLUXR"/>
</dbReference>
<keyword evidence="1 6" id="KW-0597">Phosphoprotein</keyword>
<dbReference type="CDD" id="cd06170">
    <property type="entry name" value="LuxR_C_like"/>
    <property type="match status" value="1"/>
</dbReference>
<dbReference type="SUPFAM" id="SSF46894">
    <property type="entry name" value="C-terminal effector domain of the bipartite response regulators"/>
    <property type="match status" value="1"/>
</dbReference>
<dbReference type="PROSITE" id="PS50043">
    <property type="entry name" value="HTH_LUXR_2"/>
    <property type="match status" value="1"/>
</dbReference>
<dbReference type="GO" id="GO:0003677">
    <property type="term" value="F:DNA binding"/>
    <property type="evidence" value="ECO:0007669"/>
    <property type="project" value="UniProtKB-KW"/>
</dbReference>
<dbReference type="Pfam" id="PF00072">
    <property type="entry name" value="Response_reg"/>
    <property type="match status" value="1"/>
</dbReference>
<dbReference type="InterPro" id="IPR016032">
    <property type="entry name" value="Sig_transdc_resp-reg_C-effctor"/>
</dbReference>
<dbReference type="EMBL" id="QRAN01000006">
    <property type="protein sequence ID" value="RLQ22392.1"/>
    <property type="molecule type" value="Genomic_DNA"/>
</dbReference>
<feature type="domain" description="Response regulatory" evidence="8">
    <location>
        <begin position="6"/>
        <end position="119"/>
    </location>
</feature>
<dbReference type="Pfam" id="PF00196">
    <property type="entry name" value="GerE"/>
    <property type="match status" value="1"/>
</dbReference>
<evidence type="ECO:0000256" key="2">
    <source>
        <dbReference type="ARBA" id="ARBA00023012"/>
    </source>
</evidence>
<name>A0A3L7E2H0_9GAMM</name>
<dbReference type="RefSeq" id="WP_117953533.1">
    <property type="nucleotide sequence ID" value="NZ_QRAN01000006.1"/>
</dbReference>
<dbReference type="GO" id="GO:0000160">
    <property type="term" value="P:phosphorelay signal transduction system"/>
    <property type="evidence" value="ECO:0007669"/>
    <property type="project" value="UniProtKB-KW"/>
</dbReference>
<evidence type="ECO:0000313" key="10">
    <source>
        <dbReference type="Proteomes" id="UP000265509"/>
    </source>
</evidence>
<dbReference type="Proteomes" id="UP000265509">
    <property type="component" value="Unassembled WGS sequence"/>
</dbReference>
<keyword evidence="2" id="KW-0902">Two-component regulatory system</keyword>
<evidence type="ECO:0000259" key="8">
    <source>
        <dbReference type="PROSITE" id="PS50110"/>
    </source>
</evidence>
<dbReference type="PANTHER" id="PTHR44688">
    <property type="entry name" value="DNA-BINDING TRANSCRIPTIONAL ACTIVATOR DEVR_DOSR"/>
    <property type="match status" value="1"/>
</dbReference>
<dbReference type="InterPro" id="IPR011006">
    <property type="entry name" value="CheY-like_superfamily"/>
</dbReference>
<dbReference type="GO" id="GO:0006355">
    <property type="term" value="P:regulation of DNA-templated transcription"/>
    <property type="evidence" value="ECO:0007669"/>
    <property type="project" value="InterPro"/>
</dbReference>
<evidence type="ECO:0000256" key="6">
    <source>
        <dbReference type="PROSITE-ProRule" id="PRU00169"/>
    </source>
</evidence>
<dbReference type="SUPFAM" id="SSF52172">
    <property type="entry name" value="CheY-like"/>
    <property type="match status" value="1"/>
</dbReference>
<protein>
    <submittedName>
        <fullName evidence="9">Response regulator</fullName>
    </submittedName>
</protein>
<dbReference type="PANTHER" id="PTHR44688:SF16">
    <property type="entry name" value="DNA-BINDING TRANSCRIPTIONAL ACTIVATOR DEVR_DOSR"/>
    <property type="match status" value="1"/>
</dbReference>
<dbReference type="PROSITE" id="PS50110">
    <property type="entry name" value="RESPONSE_REGULATORY"/>
    <property type="match status" value="1"/>
</dbReference>
<evidence type="ECO:0000256" key="5">
    <source>
        <dbReference type="ARBA" id="ARBA00023163"/>
    </source>
</evidence>
<feature type="modified residue" description="4-aspartylphosphate" evidence="6">
    <location>
        <position position="54"/>
    </location>
</feature>
<dbReference type="PROSITE" id="PS00622">
    <property type="entry name" value="HTH_LUXR_1"/>
    <property type="match status" value="1"/>
</dbReference>
<organism evidence="9 10">
    <name type="scientific">Seongchinamella sediminis</name>
    <dbReference type="NCBI Taxonomy" id="2283635"/>
    <lineage>
        <taxon>Bacteria</taxon>
        <taxon>Pseudomonadati</taxon>
        <taxon>Pseudomonadota</taxon>
        <taxon>Gammaproteobacteria</taxon>
        <taxon>Cellvibrionales</taxon>
        <taxon>Halieaceae</taxon>
        <taxon>Seongchinamella</taxon>
    </lineage>
</organism>
<sequence>MTEQLTVFVVDDDQDFRDSLIWLLEGAGFNCSAFDCAEAFLTDYAGQPGCLLLDIRMPGLSGLQLQQQLNRTSVALPVILMTGHGNVAWAVEGMKNRAVDFIEKPFDDEALLTLVADTLQLARQRFAEAGQRAQLQEHWDSLSRREKQVAELVVRGMANKEIAEQLAITIKTVEAHRSRAMKKMDCSSLANFVDVYRSLSR</sequence>
<reference evidence="9 10" key="1">
    <citation type="submission" date="2018-07" db="EMBL/GenBank/DDBJ databases">
        <title>Halioglobus sp. genome submission.</title>
        <authorList>
            <person name="Ye M.-Q."/>
            <person name="Du Z.-J."/>
        </authorList>
    </citation>
    <scope>NUCLEOTIDE SEQUENCE [LARGE SCALE GENOMIC DNA]</scope>
    <source>
        <strain evidence="9 10">U0301</strain>
    </source>
</reference>
<accession>A0A3L7E2H0</accession>
<dbReference type="InterPro" id="IPR001789">
    <property type="entry name" value="Sig_transdc_resp-reg_receiver"/>
</dbReference>
<dbReference type="SMART" id="SM00421">
    <property type="entry name" value="HTH_LUXR"/>
    <property type="match status" value="1"/>
</dbReference>
<dbReference type="InterPro" id="IPR036388">
    <property type="entry name" value="WH-like_DNA-bd_sf"/>
</dbReference>
<dbReference type="FunFam" id="3.40.50.2300:FF:000018">
    <property type="entry name" value="DNA-binding transcriptional regulator NtrC"/>
    <property type="match status" value="1"/>
</dbReference>
<proteinExistence type="predicted"/>
<keyword evidence="4" id="KW-0238">DNA-binding</keyword>
<dbReference type="Gene3D" id="3.40.50.2300">
    <property type="match status" value="1"/>
</dbReference>
<evidence type="ECO:0000256" key="1">
    <source>
        <dbReference type="ARBA" id="ARBA00022553"/>
    </source>
</evidence>
<dbReference type="SMART" id="SM00448">
    <property type="entry name" value="REC"/>
    <property type="match status" value="1"/>
</dbReference>
<comment type="caution">
    <text evidence="9">The sequence shown here is derived from an EMBL/GenBank/DDBJ whole genome shotgun (WGS) entry which is preliminary data.</text>
</comment>
<evidence type="ECO:0000256" key="3">
    <source>
        <dbReference type="ARBA" id="ARBA00023015"/>
    </source>
</evidence>
<keyword evidence="3" id="KW-0805">Transcription regulation</keyword>
<evidence type="ECO:0000313" key="9">
    <source>
        <dbReference type="EMBL" id="RLQ22392.1"/>
    </source>
</evidence>
<gene>
    <name evidence="9" type="ORF">DWB85_07150</name>
</gene>
<dbReference type="AlphaFoldDB" id="A0A3L7E2H0"/>
<dbReference type="OrthoDB" id="9802186at2"/>
<evidence type="ECO:0000256" key="4">
    <source>
        <dbReference type="ARBA" id="ARBA00023125"/>
    </source>
</evidence>
<keyword evidence="10" id="KW-1185">Reference proteome</keyword>
<feature type="domain" description="HTH luxR-type" evidence="7">
    <location>
        <begin position="135"/>
        <end position="200"/>
    </location>
</feature>
<dbReference type="InterPro" id="IPR000792">
    <property type="entry name" value="Tscrpt_reg_LuxR_C"/>
</dbReference>
<dbReference type="Gene3D" id="1.10.10.10">
    <property type="entry name" value="Winged helix-like DNA-binding domain superfamily/Winged helix DNA-binding domain"/>
    <property type="match status" value="1"/>
</dbReference>
<evidence type="ECO:0000259" key="7">
    <source>
        <dbReference type="PROSITE" id="PS50043"/>
    </source>
</evidence>